<dbReference type="InterPro" id="IPR005793">
    <property type="entry name" value="Formyl_trans_C"/>
</dbReference>
<dbReference type="SUPFAM" id="SSF50486">
    <property type="entry name" value="FMT C-terminal domain-like"/>
    <property type="match status" value="1"/>
</dbReference>
<feature type="binding site" evidence="5">
    <location>
        <begin position="112"/>
        <end position="115"/>
    </location>
    <ligand>
        <name>(6S)-5,6,7,8-tetrahydrofolate</name>
        <dbReference type="ChEBI" id="CHEBI:57453"/>
    </ligand>
</feature>
<dbReference type="RefSeq" id="WP_115303697.1">
    <property type="nucleotide sequence ID" value="NZ_CAAAHO010000005.1"/>
</dbReference>
<dbReference type="InterPro" id="IPR002376">
    <property type="entry name" value="Formyl_transf_N"/>
</dbReference>
<dbReference type="InterPro" id="IPR044135">
    <property type="entry name" value="Met-tRNA-FMT_C"/>
</dbReference>
<dbReference type="GO" id="GO:0005829">
    <property type="term" value="C:cytosol"/>
    <property type="evidence" value="ECO:0007669"/>
    <property type="project" value="TreeGrafter"/>
</dbReference>
<keyword evidence="4 5" id="KW-0648">Protein biosynthesis</keyword>
<evidence type="ECO:0000259" key="6">
    <source>
        <dbReference type="Pfam" id="PF00551"/>
    </source>
</evidence>
<dbReference type="EMBL" id="UGNV01000001">
    <property type="protein sequence ID" value="STX29984.1"/>
    <property type="molecule type" value="Genomic_DNA"/>
</dbReference>
<evidence type="ECO:0000313" key="9">
    <source>
        <dbReference type="Proteomes" id="UP000254968"/>
    </source>
</evidence>
<dbReference type="CDD" id="cd08646">
    <property type="entry name" value="FMT_core_Met-tRNA-FMT_N"/>
    <property type="match status" value="1"/>
</dbReference>
<protein>
    <recommendedName>
        <fullName evidence="2 5">Methionyl-tRNA formyltransferase</fullName>
        <ecNumber evidence="2 5">2.1.2.9</ecNumber>
    </recommendedName>
</protein>
<dbReference type="AlphaFoldDB" id="A0A378ICF7"/>
<feature type="domain" description="Formyl transferase C-terminal" evidence="7">
    <location>
        <begin position="206"/>
        <end position="302"/>
    </location>
</feature>
<evidence type="ECO:0000259" key="7">
    <source>
        <dbReference type="Pfam" id="PF02911"/>
    </source>
</evidence>
<evidence type="ECO:0000256" key="3">
    <source>
        <dbReference type="ARBA" id="ARBA00022679"/>
    </source>
</evidence>
<dbReference type="InterPro" id="IPR011034">
    <property type="entry name" value="Formyl_transferase-like_C_sf"/>
</dbReference>
<accession>A0A378ICF7</accession>
<dbReference type="Pfam" id="PF02911">
    <property type="entry name" value="Formyl_trans_C"/>
    <property type="match status" value="1"/>
</dbReference>
<dbReference type="PROSITE" id="PS00373">
    <property type="entry name" value="GART"/>
    <property type="match status" value="1"/>
</dbReference>
<dbReference type="HAMAP" id="MF_00182">
    <property type="entry name" value="Formyl_trans"/>
    <property type="match status" value="1"/>
</dbReference>
<dbReference type="Pfam" id="PF00551">
    <property type="entry name" value="Formyl_trans_N"/>
    <property type="match status" value="1"/>
</dbReference>
<evidence type="ECO:0000256" key="4">
    <source>
        <dbReference type="ARBA" id="ARBA00022917"/>
    </source>
</evidence>
<dbReference type="CDD" id="cd08704">
    <property type="entry name" value="Met_tRNA_FMT_C"/>
    <property type="match status" value="1"/>
</dbReference>
<dbReference type="FunFam" id="3.40.50.12230:FF:000001">
    <property type="entry name" value="Methionyl-tRNA formyltransferase"/>
    <property type="match status" value="1"/>
</dbReference>
<dbReference type="InterPro" id="IPR001555">
    <property type="entry name" value="GART_AS"/>
</dbReference>
<dbReference type="Gene3D" id="3.40.50.12230">
    <property type="match status" value="1"/>
</dbReference>
<comment type="similarity">
    <text evidence="1 5">Belongs to the Fmt family.</text>
</comment>
<keyword evidence="9" id="KW-1185">Reference proteome</keyword>
<evidence type="ECO:0000313" key="8">
    <source>
        <dbReference type="EMBL" id="STX29984.1"/>
    </source>
</evidence>
<keyword evidence="3 5" id="KW-0808">Transferase</keyword>
<comment type="catalytic activity">
    <reaction evidence="5">
        <text>L-methionyl-tRNA(fMet) + (6R)-10-formyltetrahydrofolate = N-formyl-L-methionyl-tRNA(fMet) + (6S)-5,6,7,8-tetrahydrofolate + H(+)</text>
        <dbReference type="Rhea" id="RHEA:24380"/>
        <dbReference type="Rhea" id="RHEA-COMP:9952"/>
        <dbReference type="Rhea" id="RHEA-COMP:9953"/>
        <dbReference type="ChEBI" id="CHEBI:15378"/>
        <dbReference type="ChEBI" id="CHEBI:57453"/>
        <dbReference type="ChEBI" id="CHEBI:78530"/>
        <dbReference type="ChEBI" id="CHEBI:78844"/>
        <dbReference type="ChEBI" id="CHEBI:195366"/>
        <dbReference type="EC" id="2.1.2.9"/>
    </reaction>
</comment>
<dbReference type="PANTHER" id="PTHR11138:SF5">
    <property type="entry name" value="METHIONYL-TRNA FORMYLTRANSFERASE, MITOCHONDRIAL"/>
    <property type="match status" value="1"/>
</dbReference>
<dbReference type="InterPro" id="IPR005794">
    <property type="entry name" value="Fmt"/>
</dbReference>
<name>A0A378ICF7_9GAMM</name>
<organism evidence="8 9">
    <name type="scientific">Legionella beliardensis</name>
    <dbReference type="NCBI Taxonomy" id="91822"/>
    <lineage>
        <taxon>Bacteria</taxon>
        <taxon>Pseudomonadati</taxon>
        <taxon>Pseudomonadota</taxon>
        <taxon>Gammaproteobacteria</taxon>
        <taxon>Legionellales</taxon>
        <taxon>Legionellaceae</taxon>
        <taxon>Legionella</taxon>
    </lineage>
</organism>
<dbReference type="OrthoDB" id="9802815at2"/>
<dbReference type="GO" id="GO:0004479">
    <property type="term" value="F:methionyl-tRNA formyltransferase activity"/>
    <property type="evidence" value="ECO:0007669"/>
    <property type="project" value="UniProtKB-UniRule"/>
</dbReference>
<dbReference type="InterPro" id="IPR041711">
    <property type="entry name" value="Met-tRNA-FMT_N"/>
</dbReference>
<evidence type="ECO:0000256" key="5">
    <source>
        <dbReference type="HAMAP-Rule" id="MF_00182"/>
    </source>
</evidence>
<evidence type="ECO:0000256" key="1">
    <source>
        <dbReference type="ARBA" id="ARBA00010699"/>
    </source>
</evidence>
<dbReference type="Proteomes" id="UP000254968">
    <property type="component" value="Unassembled WGS sequence"/>
</dbReference>
<comment type="function">
    <text evidence="5">Attaches a formyl group to the free amino group of methionyl-tRNA(fMet). The formyl group appears to play a dual role in the initiator identity of N-formylmethionyl-tRNA by promoting its recognition by IF2 and preventing the misappropriation of this tRNA by the elongation apparatus.</text>
</comment>
<gene>
    <name evidence="5 8" type="primary">fmt</name>
    <name evidence="8" type="ORF">NCTC13315_02545</name>
</gene>
<dbReference type="InterPro" id="IPR036477">
    <property type="entry name" value="Formyl_transf_N_sf"/>
</dbReference>
<reference evidence="8 9" key="1">
    <citation type="submission" date="2018-06" db="EMBL/GenBank/DDBJ databases">
        <authorList>
            <consortium name="Pathogen Informatics"/>
            <person name="Doyle S."/>
        </authorList>
    </citation>
    <scope>NUCLEOTIDE SEQUENCE [LARGE SCALE GENOMIC DNA]</scope>
    <source>
        <strain evidence="8 9">NCTC13315</strain>
    </source>
</reference>
<dbReference type="NCBIfam" id="TIGR00460">
    <property type="entry name" value="fmt"/>
    <property type="match status" value="1"/>
</dbReference>
<dbReference type="PANTHER" id="PTHR11138">
    <property type="entry name" value="METHIONYL-TRNA FORMYLTRANSFERASE"/>
    <property type="match status" value="1"/>
</dbReference>
<sequence>MADLKIVFAGTPEFGLPCLDALFHSTHQVLAIYTQPDRPAGRGRKLQPSAVKTWAITHQLPVFQPVNFRNASEVTALADLKPDLLIVIAYGLILPRQVLSIPRLGCVNVHASLLPRWRGASPIQQAILHGDEYSGVTIMQMDVGMDTGDMLAKAQYRISPNETAGSLHDKLAELAVKPLLETVDALAAGHSHPVPQDNDLATYAGKINKQDALINWQQKASDIVRQICAYNPWPIAYTYAGSDPIRIHQANIEQAHATAKPGTIVAIDKQGVLVATSDALVRVLRLQFAGGKVLSVADWFNSGRLQLEVGQVLQ</sequence>
<proteinExistence type="inferred from homology"/>
<feature type="domain" description="Formyl transferase N-terminal" evidence="6">
    <location>
        <begin position="5"/>
        <end position="182"/>
    </location>
</feature>
<dbReference type="EC" id="2.1.2.9" evidence="2 5"/>
<dbReference type="SUPFAM" id="SSF53328">
    <property type="entry name" value="Formyltransferase"/>
    <property type="match status" value="1"/>
</dbReference>
<evidence type="ECO:0000256" key="2">
    <source>
        <dbReference type="ARBA" id="ARBA00012261"/>
    </source>
</evidence>